<proteinExistence type="predicted"/>
<accession>A0ABS4QYU9</accession>
<dbReference type="Gene3D" id="1.10.3680.10">
    <property type="entry name" value="TerB-like"/>
    <property type="match status" value="1"/>
</dbReference>
<keyword evidence="3" id="KW-1185">Reference proteome</keyword>
<sequence length="150" mass="16600">MALDWLKSNFDAAKKRAQEEITKFKNADFMNAVIAACAKMAYADGIVDPKEKQKMMQFIQFSDELKVFKTDDVIASWSSISGKFDFDLEMGGIDALKTIGKLRSKPDAARAVVRVAIIIANSDGNFDEHEKKAAREICAELGVDPSEFGL</sequence>
<evidence type="ECO:0000313" key="3">
    <source>
        <dbReference type="Proteomes" id="UP000730739"/>
    </source>
</evidence>
<comment type="caution">
    <text evidence="2">The sequence shown here is derived from an EMBL/GenBank/DDBJ whole genome shotgun (WGS) entry which is preliminary data.</text>
</comment>
<name>A0ABS4QYU9_9HYPH</name>
<evidence type="ECO:0000259" key="1">
    <source>
        <dbReference type="Pfam" id="PF05099"/>
    </source>
</evidence>
<evidence type="ECO:0000313" key="2">
    <source>
        <dbReference type="EMBL" id="MBP2235331.1"/>
    </source>
</evidence>
<dbReference type="InterPro" id="IPR029024">
    <property type="entry name" value="TerB-like"/>
</dbReference>
<feature type="domain" description="Co-chaperone DjlA N-terminal" evidence="1">
    <location>
        <begin position="32"/>
        <end position="148"/>
    </location>
</feature>
<dbReference type="Pfam" id="PF05099">
    <property type="entry name" value="TerB"/>
    <property type="match status" value="1"/>
</dbReference>
<reference evidence="2 3" key="1">
    <citation type="submission" date="2021-03" db="EMBL/GenBank/DDBJ databases">
        <title>Genomic Encyclopedia of Type Strains, Phase IV (KMG-IV): sequencing the most valuable type-strain genomes for metagenomic binning, comparative biology and taxonomic classification.</title>
        <authorList>
            <person name="Goeker M."/>
        </authorList>
    </citation>
    <scope>NUCLEOTIDE SEQUENCE [LARGE SCALE GENOMIC DNA]</scope>
    <source>
        <strain evidence="2 3">DSM 13372</strain>
    </source>
</reference>
<dbReference type="SUPFAM" id="SSF158682">
    <property type="entry name" value="TerB-like"/>
    <property type="match status" value="1"/>
</dbReference>
<dbReference type="RefSeq" id="WP_209601546.1">
    <property type="nucleotide sequence ID" value="NZ_JAGILA010000002.1"/>
</dbReference>
<dbReference type="CDD" id="cd07176">
    <property type="entry name" value="terB"/>
    <property type="match status" value="1"/>
</dbReference>
<dbReference type="EMBL" id="JAGILA010000002">
    <property type="protein sequence ID" value="MBP2235331.1"/>
    <property type="molecule type" value="Genomic_DNA"/>
</dbReference>
<gene>
    <name evidence="2" type="ORF">J2Z31_001823</name>
</gene>
<protein>
    <submittedName>
        <fullName evidence="2">Tellurite resistance protein TerB</fullName>
    </submittedName>
</protein>
<dbReference type="Proteomes" id="UP000730739">
    <property type="component" value="Unassembled WGS sequence"/>
</dbReference>
<organism evidence="2 3">
    <name type="scientific">Sinorhizobium kostiense</name>
    <dbReference type="NCBI Taxonomy" id="76747"/>
    <lineage>
        <taxon>Bacteria</taxon>
        <taxon>Pseudomonadati</taxon>
        <taxon>Pseudomonadota</taxon>
        <taxon>Alphaproteobacteria</taxon>
        <taxon>Hyphomicrobiales</taxon>
        <taxon>Rhizobiaceae</taxon>
        <taxon>Sinorhizobium/Ensifer group</taxon>
        <taxon>Sinorhizobium</taxon>
    </lineage>
</organism>
<dbReference type="InterPro" id="IPR007791">
    <property type="entry name" value="DjlA_N"/>
</dbReference>